<evidence type="ECO:0000313" key="20">
    <source>
        <dbReference type="EMBL" id="MCI0182769.1"/>
    </source>
</evidence>
<evidence type="ECO:0000256" key="16">
    <source>
        <dbReference type="ARBA" id="ARBA00029570"/>
    </source>
</evidence>
<comment type="catalytic activity">
    <reaction evidence="1">
        <text>adenosylcob(III)inamide + ATP = adenosylcob(III)inamide phosphate + ADP + H(+)</text>
        <dbReference type="Rhea" id="RHEA:15769"/>
        <dbReference type="ChEBI" id="CHEBI:2480"/>
        <dbReference type="ChEBI" id="CHEBI:15378"/>
        <dbReference type="ChEBI" id="CHEBI:30616"/>
        <dbReference type="ChEBI" id="CHEBI:58502"/>
        <dbReference type="ChEBI" id="CHEBI:456216"/>
        <dbReference type="EC" id="2.7.1.156"/>
    </reaction>
</comment>
<dbReference type="CDD" id="cd00544">
    <property type="entry name" value="CobU"/>
    <property type="match status" value="1"/>
</dbReference>
<feature type="binding site" evidence="19">
    <location>
        <position position="86"/>
    </location>
    <ligand>
        <name>GTP</name>
        <dbReference type="ChEBI" id="CHEBI:37565"/>
    </ligand>
</feature>
<dbReference type="PIRSF" id="PIRSF006135">
    <property type="entry name" value="CobU"/>
    <property type="match status" value="1"/>
</dbReference>
<comment type="caution">
    <text evidence="20">The sequence shown here is derived from an EMBL/GenBank/DDBJ whole genome shotgun (WGS) entry which is preliminary data.</text>
</comment>
<keyword evidence="10" id="KW-0169">Cobalamin biosynthesis</keyword>
<evidence type="ECO:0000313" key="21">
    <source>
        <dbReference type="Proteomes" id="UP001139263"/>
    </source>
</evidence>
<feature type="active site" description="GMP-histidine intermediate" evidence="18">
    <location>
        <position position="51"/>
    </location>
</feature>
<keyword evidence="21" id="KW-1185">Reference proteome</keyword>
<feature type="binding site" evidence="19">
    <location>
        <begin position="35"/>
        <end position="37"/>
    </location>
    <ligand>
        <name>GTP</name>
        <dbReference type="ChEBI" id="CHEBI:37565"/>
    </ligand>
</feature>
<evidence type="ECO:0000256" key="12">
    <source>
        <dbReference type="ARBA" id="ARBA00022741"/>
    </source>
</evidence>
<evidence type="ECO:0000256" key="14">
    <source>
        <dbReference type="ARBA" id="ARBA00022840"/>
    </source>
</evidence>
<dbReference type="GO" id="GO:0005524">
    <property type="term" value="F:ATP binding"/>
    <property type="evidence" value="ECO:0007669"/>
    <property type="project" value="UniProtKB-KW"/>
</dbReference>
<dbReference type="AlphaFoldDB" id="A0A9X2ABH9"/>
<keyword evidence="14" id="KW-0067">ATP-binding</keyword>
<comment type="catalytic activity">
    <reaction evidence="2">
        <text>adenosylcob(III)inamide phosphate + GTP + H(+) = adenosylcob(III)inamide-GDP + diphosphate</text>
        <dbReference type="Rhea" id="RHEA:22712"/>
        <dbReference type="ChEBI" id="CHEBI:15378"/>
        <dbReference type="ChEBI" id="CHEBI:33019"/>
        <dbReference type="ChEBI" id="CHEBI:37565"/>
        <dbReference type="ChEBI" id="CHEBI:58502"/>
        <dbReference type="ChEBI" id="CHEBI:60487"/>
        <dbReference type="EC" id="2.7.7.62"/>
    </reaction>
</comment>
<protein>
    <recommendedName>
        <fullName evidence="16">Adenosylcobinamide kinase</fullName>
        <ecNumber evidence="8">2.7.1.156</ecNumber>
        <ecNumber evidence="9">2.7.7.62</ecNumber>
    </recommendedName>
    <alternativeName>
        <fullName evidence="17">Adenosylcobinamide-phosphate guanylyltransferase</fullName>
    </alternativeName>
</protein>
<comment type="similarity">
    <text evidence="7">Belongs to the CobU/CobP family.</text>
</comment>
<dbReference type="InterPro" id="IPR003203">
    <property type="entry name" value="CobU/CobP"/>
</dbReference>
<dbReference type="GO" id="GO:0009236">
    <property type="term" value="P:cobalamin biosynthetic process"/>
    <property type="evidence" value="ECO:0007669"/>
    <property type="project" value="UniProtKB-KW"/>
</dbReference>
<comment type="pathway">
    <text evidence="5">Cofactor biosynthesis; adenosylcobalamin biosynthesis; adenosylcobalamin from cob(II)yrinate a,c-diamide: step 6/7.</text>
</comment>
<dbReference type="GO" id="GO:0043752">
    <property type="term" value="F:adenosylcobinamide kinase activity"/>
    <property type="evidence" value="ECO:0007669"/>
    <property type="project" value="UniProtKB-EC"/>
</dbReference>
<dbReference type="EMBL" id="JALBUF010000002">
    <property type="protein sequence ID" value="MCI0182769.1"/>
    <property type="molecule type" value="Genomic_DNA"/>
</dbReference>
<evidence type="ECO:0000256" key="1">
    <source>
        <dbReference type="ARBA" id="ARBA00000312"/>
    </source>
</evidence>
<comment type="pathway">
    <text evidence="6">Cofactor biosynthesis; adenosylcobalamin biosynthesis; adenosylcobalamin from cob(II)yrinate a,c-diamide: step 5/7.</text>
</comment>
<dbReference type="InterPro" id="IPR027417">
    <property type="entry name" value="P-loop_NTPase"/>
</dbReference>
<keyword evidence="13" id="KW-0418">Kinase</keyword>
<proteinExistence type="inferred from homology"/>
<dbReference type="Pfam" id="PF02283">
    <property type="entry name" value="CobU"/>
    <property type="match status" value="1"/>
</dbReference>
<evidence type="ECO:0000256" key="18">
    <source>
        <dbReference type="PIRSR" id="PIRSR006135-1"/>
    </source>
</evidence>
<evidence type="ECO:0000256" key="3">
    <source>
        <dbReference type="ARBA" id="ARBA00001522"/>
    </source>
</evidence>
<evidence type="ECO:0000256" key="10">
    <source>
        <dbReference type="ARBA" id="ARBA00022573"/>
    </source>
</evidence>
<dbReference type="GO" id="GO:0008820">
    <property type="term" value="F:cobinamide phosphate guanylyltransferase activity"/>
    <property type="evidence" value="ECO:0007669"/>
    <property type="project" value="UniProtKB-EC"/>
</dbReference>
<comment type="catalytic activity">
    <reaction evidence="3">
        <text>adenosylcob(III)inamide + GTP = adenosylcob(III)inamide phosphate + GDP + H(+)</text>
        <dbReference type="Rhea" id="RHEA:15765"/>
        <dbReference type="ChEBI" id="CHEBI:2480"/>
        <dbReference type="ChEBI" id="CHEBI:15378"/>
        <dbReference type="ChEBI" id="CHEBI:37565"/>
        <dbReference type="ChEBI" id="CHEBI:58189"/>
        <dbReference type="ChEBI" id="CHEBI:58502"/>
        <dbReference type="EC" id="2.7.1.156"/>
    </reaction>
</comment>
<feature type="binding site" evidence="19">
    <location>
        <position position="63"/>
    </location>
    <ligand>
        <name>GTP</name>
        <dbReference type="ChEBI" id="CHEBI:37565"/>
    </ligand>
</feature>
<name>A0A9X2ABH9_9BACL</name>
<evidence type="ECO:0000256" key="5">
    <source>
        <dbReference type="ARBA" id="ARBA00004692"/>
    </source>
</evidence>
<dbReference type="Gene3D" id="3.40.50.300">
    <property type="entry name" value="P-loop containing nucleotide triphosphate hydrolases"/>
    <property type="match status" value="1"/>
</dbReference>
<keyword evidence="12 19" id="KW-0547">Nucleotide-binding</keyword>
<organism evidence="20 21">
    <name type="scientific">Sulfoacidibacillus ferrooxidans</name>
    <dbReference type="NCBI Taxonomy" id="2005001"/>
    <lineage>
        <taxon>Bacteria</taxon>
        <taxon>Bacillati</taxon>
        <taxon>Bacillota</taxon>
        <taxon>Bacilli</taxon>
        <taxon>Bacillales</taxon>
        <taxon>Alicyclobacillaceae</taxon>
        <taxon>Sulfoacidibacillus</taxon>
    </lineage>
</organism>
<dbReference type="PANTHER" id="PTHR34848">
    <property type="match status" value="1"/>
</dbReference>
<dbReference type="SUPFAM" id="SSF52540">
    <property type="entry name" value="P-loop containing nucleoside triphosphate hydrolases"/>
    <property type="match status" value="1"/>
</dbReference>
<evidence type="ECO:0000256" key="9">
    <source>
        <dbReference type="ARBA" id="ARBA00012523"/>
    </source>
</evidence>
<dbReference type="PANTHER" id="PTHR34848:SF1">
    <property type="entry name" value="BIFUNCTIONAL ADENOSYLCOBALAMIN BIOSYNTHESIS PROTEIN COBU"/>
    <property type="match status" value="1"/>
</dbReference>
<keyword evidence="11 20" id="KW-0808">Transferase</keyword>
<evidence type="ECO:0000256" key="15">
    <source>
        <dbReference type="ARBA" id="ARBA00023134"/>
    </source>
</evidence>
<reference evidence="20" key="1">
    <citation type="submission" date="2022-03" db="EMBL/GenBank/DDBJ databases">
        <title>Draft Genome Sequence of Firmicute Strain S0AB, a Heterotrophic Iron/Sulfur-Oxidizing Extreme Acidophile.</title>
        <authorList>
            <person name="Vergara E."/>
            <person name="Pakostova E."/>
            <person name="Johnson D.B."/>
            <person name="Holmes D.S."/>
        </authorList>
    </citation>
    <scope>NUCLEOTIDE SEQUENCE</scope>
    <source>
        <strain evidence="20">S0AB</strain>
    </source>
</reference>
<comment type="function">
    <text evidence="4">Catalyzes ATP-dependent phosphorylation of adenosylcobinamide and addition of GMP to adenosylcobinamide phosphate.</text>
</comment>
<feature type="binding site" evidence="19">
    <location>
        <begin position="52"/>
        <end position="55"/>
    </location>
    <ligand>
        <name>GTP</name>
        <dbReference type="ChEBI" id="CHEBI:37565"/>
    </ligand>
</feature>
<evidence type="ECO:0000256" key="4">
    <source>
        <dbReference type="ARBA" id="ARBA00003889"/>
    </source>
</evidence>
<evidence type="ECO:0000256" key="6">
    <source>
        <dbReference type="ARBA" id="ARBA00005159"/>
    </source>
</evidence>
<evidence type="ECO:0000256" key="2">
    <source>
        <dbReference type="ARBA" id="ARBA00000711"/>
    </source>
</evidence>
<dbReference type="EC" id="2.7.1.156" evidence="8"/>
<keyword evidence="15 19" id="KW-0342">GTP-binding</keyword>
<dbReference type="GO" id="GO:0005525">
    <property type="term" value="F:GTP binding"/>
    <property type="evidence" value="ECO:0007669"/>
    <property type="project" value="UniProtKB-KW"/>
</dbReference>
<evidence type="ECO:0000256" key="13">
    <source>
        <dbReference type="ARBA" id="ARBA00022777"/>
    </source>
</evidence>
<evidence type="ECO:0000256" key="17">
    <source>
        <dbReference type="ARBA" id="ARBA00030571"/>
    </source>
</evidence>
<gene>
    <name evidence="20" type="primary">cobU</name>
    <name evidence="20" type="ORF">MM817_01038</name>
</gene>
<evidence type="ECO:0000256" key="7">
    <source>
        <dbReference type="ARBA" id="ARBA00007490"/>
    </source>
</evidence>
<accession>A0A9X2ABH9</accession>
<evidence type="ECO:0000256" key="8">
    <source>
        <dbReference type="ARBA" id="ARBA00012016"/>
    </source>
</evidence>
<evidence type="ECO:0000256" key="11">
    <source>
        <dbReference type="ARBA" id="ARBA00022679"/>
    </source>
</evidence>
<dbReference type="RefSeq" id="WP_241712377.1">
    <property type="nucleotide sequence ID" value="NZ_JALBUF010000002.1"/>
</dbReference>
<evidence type="ECO:0000256" key="19">
    <source>
        <dbReference type="PIRSR" id="PIRSR006135-2"/>
    </source>
</evidence>
<sequence>MHLVLGGARSGKTAYAEQVALTKAHFLQVPVTYVATGVAMDDEMAMRIERHRTLRDKEFQLVECPRNLDKEVAALDPKRSGVLLIDCLSTYLGTASFDGLESVPEEQLFSIMMKLLESLQEYPWPVIIVSNEVGMGIVPLYESARVYRDVLGRANASFANRATDVTWMMAGMAVALKRDGTLSPFCELWPERR</sequence>
<dbReference type="Proteomes" id="UP001139263">
    <property type="component" value="Unassembled WGS sequence"/>
</dbReference>
<dbReference type="EC" id="2.7.7.62" evidence="9"/>